<feature type="domain" description="Peptidase S8/S53" evidence="7">
    <location>
        <begin position="156"/>
        <end position="642"/>
    </location>
</feature>
<dbReference type="InterPro" id="IPR000209">
    <property type="entry name" value="Peptidase_S8/S53_dom"/>
</dbReference>
<reference evidence="9 10" key="1">
    <citation type="submission" date="2014-02" db="EMBL/GenBank/DDBJ databases">
        <title>Genome Sequence of an Hyperthermophilic Archaeon, Thermococcus nautili 30-1, producing viral vesicles.</title>
        <authorList>
            <person name="Oberto J."/>
            <person name="Gaudin M."/>
            <person name="Cossu M."/>
            <person name="Gorlas A."/>
            <person name="Slesarev A."/>
            <person name="Marguet E."/>
            <person name="Forterre P."/>
        </authorList>
    </citation>
    <scope>NUCLEOTIDE SEQUENCE [LARGE SCALE GENOMIC DNA]</scope>
    <source>
        <strain evidence="9 10">30-1</strain>
    </source>
</reference>
<dbReference type="Gene3D" id="3.40.50.200">
    <property type="entry name" value="Peptidase S8/S53 domain"/>
    <property type="match status" value="2"/>
</dbReference>
<feature type="repeat" description="TPR" evidence="5">
    <location>
        <begin position="1388"/>
        <end position="1421"/>
    </location>
</feature>
<dbReference type="PROSITE" id="PS00136">
    <property type="entry name" value="SUBTILASE_ASP"/>
    <property type="match status" value="1"/>
</dbReference>
<dbReference type="InterPro" id="IPR050131">
    <property type="entry name" value="Peptidase_S8_subtilisin-like"/>
</dbReference>
<dbReference type="PROSITE" id="PS50005">
    <property type="entry name" value="TPR"/>
    <property type="match status" value="1"/>
</dbReference>
<keyword evidence="2 6" id="KW-0645">Protease</keyword>
<protein>
    <submittedName>
        <fullName evidence="9">Subtilisin-like serine protease</fullName>
    </submittedName>
</protein>
<keyword evidence="5" id="KW-0802">TPR repeat</keyword>
<feature type="domain" description="Peptidase C-terminal archaeal/bacterial" evidence="8">
    <location>
        <begin position="1021"/>
        <end position="1085"/>
    </location>
</feature>
<feature type="active site" description="Charge relay system" evidence="6">
    <location>
        <position position="591"/>
    </location>
</feature>
<accession>W8NZ82</accession>
<dbReference type="KEGG" id="tnu:BD01_0095"/>
<gene>
    <name evidence="9" type="ORF">BD01_0095</name>
</gene>
<dbReference type="Proteomes" id="UP000019434">
    <property type="component" value="Chromosome"/>
</dbReference>
<dbReference type="Pfam" id="PF04151">
    <property type="entry name" value="PPC"/>
    <property type="match status" value="1"/>
</dbReference>
<feature type="active site" description="Charge relay system" evidence="6">
    <location>
        <position position="165"/>
    </location>
</feature>
<evidence type="ECO:0000259" key="7">
    <source>
        <dbReference type="Pfam" id="PF00082"/>
    </source>
</evidence>
<dbReference type="PRINTS" id="PR00723">
    <property type="entry name" value="SUBTILISIN"/>
</dbReference>
<dbReference type="eggNOG" id="arCOG00704">
    <property type="taxonomic scope" value="Archaea"/>
</dbReference>
<dbReference type="InterPro" id="IPR036852">
    <property type="entry name" value="Peptidase_S8/S53_dom_sf"/>
</dbReference>
<comment type="similarity">
    <text evidence="1 6">Belongs to the peptidase S8 family.</text>
</comment>
<feature type="active site" description="Charge relay system" evidence="6">
    <location>
        <position position="369"/>
    </location>
</feature>
<dbReference type="InterPro" id="IPR022398">
    <property type="entry name" value="Peptidase_S8_His-AS"/>
</dbReference>
<evidence type="ECO:0000256" key="6">
    <source>
        <dbReference type="PROSITE-ProRule" id="PRU01240"/>
    </source>
</evidence>
<organism evidence="9 10">
    <name type="scientific">Thermococcus nautili</name>
    <dbReference type="NCBI Taxonomy" id="195522"/>
    <lineage>
        <taxon>Archaea</taxon>
        <taxon>Methanobacteriati</taxon>
        <taxon>Methanobacteriota</taxon>
        <taxon>Thermococci</taxon>
        <taxon>Thermococcales</taxon>
        <taxon>Thermococcaceae</taxon>
        <taxon>Thermococcus</taxon>
    </lineage>
</organism>
<dbReference type="InterPro" id="IPR015500">
    <property type="entry name" value="Peptidase_S8_subtilisin-rel"/>
</dbReference>
<dbReference type="InterPro" id="IPR023827">
    <property type="entry name" value="Peptidase_S8_Asp-AS"/>
</dbReference>
<keyword evidence="3 6" id="KW-0378">Hydrolase</keyword>
<evidence type="ECO:0000256" key="5">
    <source>
        <dbReference type="PROSITE-ProRule" id="PRU00339"/>
    </source>
</evidence>
<dbReference type="PANTHER" id="PTHR43806:SF11">
    <property type="entry name" value="CEREVISIN-RELATED"/>
    <property type="match status" value="1"/>
</dbReference>
<dbReference type="STRING" id="195522.BD01_0095"/>
<evidence type="ECO:0000313" key="10">
    <source>
        <dbReference type="Proteomes" id="UP000019434"/>
    </source>
</evidence>
<dbReference type="GO" id="GO:0006508">
    <property type="term" value="P:proteolysis"/>
    <property type="evidence" value="ECO:0007669"/>
    <property type="project" value="UniProtKB-KW"/>
</dbReference>
<dbReference type="Gene3D" id="2.60.120.380">
    <property type="match status" value="1"/>
</dbReference>
<evidence type="ECO:0000259" key="8">
    <source>
        <dbReference type="Pfam" id="PF04151"/>
    </source>
</evidence>
<proteinExistence type="inferred from homology"/>
<dbReference type="Pfam" id="PF00082">
    <property type="entry name" value="Peptidase_S8"/>
    <property type="match status" value="1"/>
</dbReference>
<name>W8NZ82_9EURY</name>
<dbReference type="eggNOG" id="arCOG03610">
    <property type="taxonomic scope" value="Archaea"/>
</dbReference>
<dbReference type="PROSITE" id="PS00137">
    <property type="entry name" value="SUBTILASE_HIS"/>
    <property type="match status" value="1"/>
</dbReference>
<keyword evidence="10" id="KW-1185">Reference proteome</keyword>
<sequence length="1458" mass="160049">MVHDTKEVTTALSKFYDNNDRPYIPKSVISAFVQAKAMGFDMVPLIVHLREGHNVSELVQEGFMVFNVFKPVNLVSIGVKVDDLKKLAKSKAIDRVWVDQIYQLTDPEPRFQIGDPNKPNYFIGNVTLTADEAQGLANVSVESTFAKQMWEMGFDGRNVTVAVIDTGVDPGHPDLQWTTDGKPKIVDYVDLTPTYILSKYFGIPAKPASGWFNTSTEVRAINGTVVYMNRTFKLPTNAVSKSGIYHIGHVEEWGVELDGDFVNNTNYCPYTNDDLDPVCYANHHDSWAGAILLVDNDTPGVYNLVYVDTDDDGSFADEKPLTVYRTHPGPDNVGAWIWSEKFGIKKSFVVSDMDPNGNWVILGYDMGDHGTHVAGTIAANGWIKGMAPGAQLMVIKVGADYGGYILTSYLINAFLYAALGPDGKPNTGDEADAVSMSIGGLPLFQLGDDNDDLVLDWVADQFDIPFSISAGNEGPGINSVGSPSTAFNAISVGAAMEKLRMEWLNEHMINTSEYQYVCSLCNLSEVPLFPVDELNDYAVVTTFSSRGPNEVGQMKPTLVAPGADIMSTMPLEMLYPLSRNKVPYQYMSGTSMAAPHVGGALALLIGAYKETYGVKPTPDMLEDALVRGAIPLNQSIVDAGLGFLNVTGAWDVLKTMTHVEESPLVYSGYYARDSEKREQFQDALKGILGIGYPFLPYPVEWSVNLSDPLNPDALYDLAMTPRYNSPFGLITVHNSGNESVNLTIYATGELAPYMYLNDNFTQLRNGVGYRILNVTIAPKDTVPVFFTTPYAFGVNLTPGVHEALIIGDDPSTAIIDMKAPVTIVVPYEFAPENNYTIKQTLNIKANEEGNYNLNRLLFKVPADAQLVDISVYQETGADVVSVVTDPDGMQIMGIGTVGPEMPNSSACKVYRDMGGPRDRRAITDPEGGIWEIFASNNYFNAWAWDVYAPPLKAKIDYNVSIYGVKPADYIPEVPYDSGMVIFNYTVQNLYAPIDAFVAVSGVGPYNASIETVGQDEWYVEQFTVPKNTSLVHFSISNPGDPEADLDLYVIGPDGTTYDQQVGPTSDETFELENPQPGIYTILVYGYDVPSNETTFLLTKYALRDGYLYAYQENMSLGAGETANVTLALNATADVYPGLNVGELYLLLKDPYINDGVKEVVSTKVFVKVGGSSFAVGLEKNELKLGEESPVIIVKDALTGVPVPGAEVYINGEYYGLTDENGKLQLDIEPEMLKLGEHTLNVTIARSGYATYKGTLKYTVIDPLASPLLSPKEAEPIVVGNAEVTEVTVSGSDVKVTVNGPSGETAYVIVPLPSDTIDVQVYGDHVVDWYVEKGENGVYLVVEVKFASPVTFEVRYRTLRMTFRGLTYLYYHNFGKYNSTFAELYQKAVDANVDQSILQQAMEHYHKAMEEYNKALEIAPGPIVRSLGDFRLFIHLRKAYAEIRKAVMILQEALEAQGS</sequence>
<dbReference type="GO" id="GO:0004252">
    <property type="term" value="F:serine-type endopeptidase activity"/>
    <property type="evidence" value="ECO:0007669"/>
    <property type="project" value="UniProtKB-UniRule"/>
</dbReference>
<dbReference type="PROSITE" id="PS51892">
    <property type="entry name" value="SUBTILASE"/>
    <property type="match status" value="1"/>
</dbReference>
<dbReference type="EMBL" id="CP007264">
    <property type="protein sequence ID" value="AHL21726.1"/>
    <property type="molecule type" value="Genomic_DNA"/>
</dbReference>
<keyword evidence="4 6" id="KW-0720">Serine protease</keyword>
<dbReference type="InterPro" id="IPR007280">
    <property type="entry name" value="Peptidase_C_arc/bac"/>
</dbReference>
<dbReference type="HOGENOM" id="CLU_264582_0_0_2"/>
<evidence type="ECO:0000256" key="3">
    <source>
        <dbReference type="ARBA" id="ARBA00022801"/>
    </source>
</evidence>
<evidence type="ECO:0000313" key="9">
    <source>
        <dbReference type="EMBL" id="AHL21726.1"/>
    </source>
</evidence>
<evidence type="ECO:0000256" key="1">
    <source>
        <dbReference type="ARBA" id="ARBA00011073"/>
    </source>
</evidence>
<evidence type="ECO:0000256" key="4">
    <source>
        <dbReference type="ARBA" id="ARBA00022825"/>
    </source>
</evidence>
<dbReference type="PANTHER" id="PTHR43806">
    <property type="entry name" value="PEPTIDASE S8"/>
    <property type="match status" value="1"/>
</dbReference>
<dbReference type="SUPFAM" id="SSF52743">
    <property type="entry name" value="Subtilisin-like"/>
    <property type="match status" value="1"/>
</dbReference>
<dbReference type="InterPro" id="IPR019734">
    <property type="entry name" value="TPR_rpt"/>
</dbReference>
<evidence type="ECO:0000256" key="2">
    <source>
        <dbReference type="ARBA" id="ARBA00022670"/>
    </source>
</evidence>